<feature type="domain" description="HTH myb-type" evidence="8">
    <location>
        <begin position="52"/>
        <end position="105"/>
    </location>
</feature>
<dbReference type="SUPFAM" id="SSF46689">
    <property type="entry name" value="Homeodomain-like"/>
    <property type="match status" value="1"/>
</dbReference>
<dbReference type="InterPro" id="IPR001005">
    <property type="entry name" value="SANT/Myb"/>
</dbReference>
<dbReference type="CDD" id="cd00167">
    <property type="entry name" value="SANT"/>
    <property type="match status" value="2"/>
</dbReference>
<evidence type="ECO:0000256" key="3">
    <source>
        <dbReference type="ARBA" id="ARBA00023015"/>
    </source>
</evidence>
<keyword evidence="5" id="KW-0804">Transcription</keyword>
<evidence type="ECO:0000256" key="4">
    <source>
        <dbReference type="ARBA" id="ARBA00023125"/>
    </source>
</evidence>
<keyword evidence="4" id="KW-0238">DNA-binding</keyword>
<dbReference type="SMART" id="SM00717">
    <property type="entry name" value="SANT"/>
    <property type="match status" value="2"/>
</dbReference>
<dbReference type="PANTHER" id="PTHR48000">
    <property type="entry name" value="OS09G0431300 PROTEIN"/>
    <property type="match status" value="1"/>
</dbReference>
<feature type="domain" description="HTH myb-type" evidence="8">
    <location>
        <begin position="106"/>
        <end position="160"/>
    </location>
</feature>
<feature type="domain" description="Myb-like" evidence="7">
    <location>
        <begin position="106"/>
        <end position="156"/>
    </location>
</feature>
<comment type="subcellular location">
    <subcellularLocation>
        <location evidence="1">Nucleus</location>
    </subcellularLocation>
</comment>
<feature type="domain" description="Myb-like" evidence="7">
    <location>
        <begin position="52"/>
        <end position="105"/>
    </location>
</feature>
<keyword evidence="2" id="KW-0677">Repeat</keyword>
<proteinExistence type="predicted"/>
<evidence type="ECO:0000256" key="6">
    <source>
        <dbReference type="ARBA" id="ARBA00023242"/>
    </source>
</evidence>
<dbReference type="GO" id="GO:0003677">
    <property type="term" value="F:DNA binding"/>
    <property type="evidence" value="ECO:0007669"/>
    <property type="project" value="UniProtKB-KW"/>
</dbReference>
<dbReference type="AlphaFoldDB" id="A0A426XN39"/>
<evidence type="ECO:0000313" key="10">
    <source>
        <dbReference type="Proteomes" id="UP000287651"/>
    </source>
</evidence>
<dbReference type="InterPro" id="IPR017930">
    <property type="entry name" value="Myb_dom"/>
</dbReference>
<reference evidence="9 10" key="1">
    <citation type="journal article" date="2014" name="Agronomy (Basel)">
        <title>A Draft Genome Sequence for Ensete ventricosum, the Drought-Tolerant Tree Against Hunger.</title>
        <authorList>
            <person name="Harrison J."/>
            <person name="Moore K.A."/>
            <person name="Paszkiewicz K."/>
            <person name="Jones T."/>
            <person name="Grant M."/>
            <person name="Ambacheew D."/>
            <person name="Muzemil S."/>
            <person name="Studholme D.J."/>
        </authorList>
    </citation>
    <scope>NUCLEOTIDE SEQUENCE [LARGE SCALE GENOMIC DNA]</scope>
</reference>
<evidence type="ECO:0000256" key="5">
    <source>
        <dbReference type="ARBA" id="ARBA00023163"/>
    </source>
</evidence>
<dbReference type="Gene3D" id="1.10.10.60">
    <property type="entry name" value="Homeodomain-like"/>
    <property type="match status" value="2"/>
</dbReference>
<evidence type="ECO:0000259" key="7">
    <source>
        <dbReference type="PROSITE" id="PS50090"/>
    </source>
</evidence>
<evidence type="ECO:0000256" key="1">
    <source>
        <dbReference type="ARBA" id="ARBA00004123"/>
    </source>
</evidence>
<dbReference type="PANTHER" id="PTHR48000:SF8">
    <property type="entry name" value="TRANSCRIPTION FACTOR RAX2-LIKE"/>
    <property type="match status" value="1"/>
</dbReference>
<keyword evidence="3" id="KW-0805">Transcription regulation</keyword>
<dbReference type="PROSITE" id="PS51294">
    <property type="entry name" value="HTH_MYB"/>
    <property type="match status" value="2"/>
</dbReference>
<keyword evidence="6" id="KW-0539">Nucleus</keyword>
<dbReference type="GO" id="GO:0005634">
    <property type="term" value="C:nucleus"/>
    <property type="evidence" value="ECO:0007669"/>
    <property type="project" value="UniProtKB-SubCell"/>
</dbReference>
<dbReference type="InterPro" id="IPR009057">
    <property type="entry name" value="Homeodomain-like_sf"/>
</dbReference>
<accession>A0A426XN39</accession>
<dbReference type="Proteomes" id="UP000287651">
    <property type="component" value="Unassembled WGS sequence"/>
</dbReference>
<sequence length="279" mass="32012">MSSRIVHLLSPPQCVTSFQTRARLPQISGGKRGGSGGDPQRAEWGGLLCCDKAKVKKGPWSPEEDKQLKEDIERHGTGGNWIALPQKSGLRRCGKSCRLRWLDYLRRNRKHGDFSDEEDRIICSLFASIRSRWSIIAGQLPGRTDDDIKNYWNTKLKKKLFGQPPSHRNPHHHQQQQHYRTQCPSHRTWRWLFHYQTRKAFLSIQISSILLHQPLLSLFANTRRIKVAISIMYGGDQSSCSSSDGSSIRTSYACEHMSSENHLHEKQLPRGEASLRHKV</sequence>
<evidence type="ECO:0000313" key="9">
    <source>
        <dbReference type="EMBL" id="RRT40928.1"/>
    </source>
</evidence>
<name>A0A426XN39_ENSVE</name>
<evidence type="ECO:0000256" key="2">
    <source>
        <dbReference type="ARBA" id="ARBA00022737"/>
    </source>
</evidence>
<comment type="caution">
    <text evidence="9">The sequence shown here is derived from an EMBL/GenBank/DDBJ whole genome shotgun (WGS) entry which is preliminary data.</text>
</comment>
<protein>
    <submittedName>
        <fullName evidence="9">Uncharacterized protein</fullName>
    </submittedName>
</protein>
<dbReference type="FunFam" id="1.10.10.60:FF:000015">
    <property type="entry name" value="Transcription factor RAX3"/>
    <property type="match status" value="1"/>
</dbReference>
<evidence type="ECO:0000259" key="8">
    <source>
        <dbReference type="PROSITE" id="PS51294"/>
    </source>
</evidence>
<gene>
    <name evidence="9" type="ORF">B296_00024690</name>
</gene>
<organism evidence="9 10">
    <name type="scientific">Ensete ventricosum</name>
    <name type="common">Abyssinian banana</name>
    <name type="synonym">Musa ensete</name>
    <dbReference type="NCBI Taxonomy" id="4639"/>
    <lineage>
        <taxon>Eukaryota</taxon>
        <taxon>Viridiplantae</taxon>
        <taxon>Streptophyta</taxon>
        <taxon>Embryophyta</taxon>
        <taxon>Tracheophyta</taxon>
        <taxon>Spermatophyta</taxon>
        <taxon>Magnoliopsida</taxon>
        <taxon>Liliopsida</taxon>
        <taxon>Zingiberales</taxon>
        <taxon>Musaceae</taxon>
        <taxon>Ensete</taxon>
    </lineage>
</organism>
<dbReference type="EMBL" id="AMZH03018998">
    <property type="protein sequence ID" value="RRT40928.1"/>
    <property type="molecule type" value="Genomic_DNA"/>
</dbReference>
<dbReference type="PROSITE" id="PS50090">
    <property type="entry name" value="MYB_LIKE"/>
    <property type="match status" value="2"/>
</dbReference>
<dbReference type="Pfam" id="PF00249">
    <property type="entry name" value="Myb_DNA-binding"/>
    <property type="match status" value="2"/>
</dbReference>